<evidence type="ECO:0000313" key="2">
    <source>
        <dbReference type="EMBL" id="EIW17124.1"/>
    </source>
</evidence>
<dbReference type="PATRIC" id="fig|1149862.3.peg.3448"/>
<sequence length="440" mass="48471">MSQYSEQVRHVCSLGALQSVLAIDRAVPILHAGPGCGQKLWGALGFQNGCQGSGYVGGHSVPCTNIGEKEVIFGGDDRLKEIVGNSLKIIDADLFVILTGCTSDIVGDDTGEVARRFQEQGKPVIYAETGGFKGTNLFGHELVVDAIIDQYLKPANTVEPGLINIWSVVPYQDPFWVGNLKEIESLIAQLGLTPNVIFGPGPEKGLEALGKVPKAQLNVLISPWVGLKNVQHLEEKFNTPYLHYPVLPIGPTETAKFLRTVGQNAGVEEKRIEKVIQKNEAEYYYYIERSADVLLETRLLPRRFITIADSFYALGISKFLINDLGLLPEKQYITDGVSEEYQDSITAQFKNFADGITADVVFNSDGGAIHEDIRKIKFRSRPLILGSAWDRVLSDEVNGYQLSVSMPVSDRLALNRSYVGYQGALRLVEDIYSIVLSDFQ</sequence>
<accession>I9L9P5</accession>
<dbReference type="PANTHER" id="PTHR42956:SF1">
    <property type="entry name" value="NITROGENASE IRON-MOLYBDENUM COFACTOR BIOSYNTHESIS PROTEIN NIFE"/>
    <property type="match status" value="1"/>
</dbReference>
<dbReference type="Gene3D" id="3.40.50.1980">
    <property type="entry name" value="Nitrogenase molybdenum iron protein domain"/>
    <property type="match status" value="3"/>
</dbReference>
<evidence type="ECO:0000259" key="1">
    <source>
        <dbReference type="Pfam" id="PF00148"/>
    </source>
</evidence>
<comment type="caution">
    <text evidence="2">The sequence shown here is derived from an EMBL/GenBank/DDBJ whole genome shotgun (WGS) entry which is preliminary data.</text>
</comment>
<dbReference type="PANTHER" id="PTHR42956">
    <property type="entry name" value="NITROGENASE IRON-MOLYBDENUM COFACTOR BIOSYNTHESIS PROTEIN NIFE"/>
    <property type="match status" value="1"/>
</dbReference>
<dbReference type="SUPFAM" id="SSF53807">
    <property type="entry name" value="Helical backbone' metal receptor"/>
    <property type="match status" value="1"/>
</dbReference>
<name>I9L9P5_9FIRM</name>
<dbReference type="GO" id="GO:0016491">
    <property type="term" value="F:oxidoreductase activity"/>
    <property type="evidence" value="ECO:0007669"/>
    <property type="project" value="InterPro"/>
</dbReference>
<dbReference type="RefSeq" id="WP_007936414.1">
    <property type="nucleotide sequence ID" value="NZ_AKVJ01000031.1"/>
</dbReference>
<dbReference type="EMBL" id="AKVJ01000031">
    <property type="protein sequence ID" value="EIW17124.1"/>
    <property type="molecule type" value="Genomic_DNA"/>
</dbReference>
<reference evidence="2 3" key="1">
    <citation type="journal article" date="2012" name="J. Bacteriol.">
        <title>Draft Genome Sequences for Two Metal-Reducing Pelosinus fermentans Strains Isolated from a Cr(VI)-Contaminated Site and for Type Strain R7.</title>
        <authorList>
            <person name="Brown S.D."/>
            <person name="Podar M."/>
            <person name="Klingeman D.M."/>
            <person name="Johnson C.M."/>
            <person name="Yang Z.K."/>
            <person name="Utturkar S.M."/>
            <person name="Land M.L."/>
            <person name="Mosher J.J."/>
            <person name="Hurt R.A.Jr."/>
            <person name="Phelps T.J."/>
            <person name="Palumbo A.V."/>
            <person name="Arkin A.P."/>
            <person name="Hazen T.C."/>
            <person name="Elias D.A."/>
        </authorList>
    </citation>
    <scope>NUCLEOTIDE SEQUENCE [LARGE SCALE GENOMIC DNA]</scope>
    <source>
        <strain evidence="2 3">B4</strain>
    </source>
</reference>
<dbReference type="AlphaFoldDB" id="I9L9P5"/>
<dbReference type="InterPro" id="IPR000510">
    <property type="entry name" value="Nase/OxRdtase_comp1"/>
</dbReference>
<proteinExistence type="predicted"/>
<organism evidence="2 3">
    <name type="scientific">Pelosinus fermentans B4</name>
    <dbReference type="NCBI Taxonomy" id="1149862"/>
    <lineage>
        <taxon>Bacteria</taxon>
        <taxon>Bacillati</taxon>
        <taxon>Bacillota</taxon>
        <taxon>Negativicutes</taxon>
        <taxon>Selenomonadales</taxon>
        <taxon>Sporomusaceae</taxon>
        <taxon>Pelosinus</taxon>
    </lineage>
</organism>
<feature type="domain" description="Nitrogenase/oxidoreductase component 1" evidence="1">
    <location>
        <begin position="14"/>
        <end position="435"/>
    </location>
</feature>
<evidence type="ECO:0000313" key="3">
    <source>
        <dbReference type="Proteomes" id="UP000004324"/>
    </source>
</evidence>
<dbReference type="OrthoDB" id="9802175at2"/>
<dbReference type="Proteomes" id="UP000004324">
    <property type="component" value="Unassembled WGS sequence"/>
</dbReference>
<protein>
    <submittedName>
        <fullName evidence="2">Oxidoreductase/nitrogenase component 1</fullName>
    </submittedName>
</protein>
<dbReference type="Pfam" id="PF00148">
    <property type="entry name" value="Oxidored_nitro"/>
    <property type="match status" value="1"/>
</dbReference>
<gene>
    <name evidence="2" type="ORF">FB4_4480</name>
</gene>
<dbReference type="InterPro" id="IPR049939">
    <property type="entry name" value="NifE-like"/>
</dbReference>
<keyword evidence="3" id="KW-1185">Reference proteome</keyword>